<evidence type="ECO:0000256" key="1">
    <source>
        <dbReference type="SAM" id="MobiDB-lite"/>
    </source>
</evidence>
<feature type="compositionally biased region" description="Polar residues" evidence="1">
    <location>
        <begin position="25"/>
        <end position="40"/>
    </location>
</feature>
<feature type="compositionally biased region" description="Basic and acidic residues" evidence="1">
    <location>
        <begin position="74"/>
        <end position="102"/>
    </location>
</feature>
<feature type="compositionally biased region" description="Pro residues" evidence="1">
    <location>
        <begin position="44"/>
        <end position="54"/>
    </location>
</feature>
<keyword evidence="3" id="KW-1185">Reference proteome</keyword>
<sequence>MAVKDLTGKPPTAALTNPFMPSPKARNTSYNSISASPTAQSPKYPAPSPAPPTNPCTKRRKSHFSAPQRTPNFKIKEPIAEAARAAEKSNMTEKTFHQRLFESPRSTDTAGSALPTLLRIVEDDPRRPEGYLRGEGADNMHNDKRQHAADAGEEVFKVEAG</sequence>
<feature type="compositionally biased region" description="Basic and acidic residues" evidence="1">
    <location>
        <begin position="120"/>
        <end position="161"/>
    </location>
</feature>
<evidence type="ECO:0000313" key="2">
    <source>
        <dbReference type="EMBL" id="KAF6228813.1"/>
    </source>
</evidence>
<dbReference type="GeneID" id="59293303"/>
<accession>A0A8H6FI04</accession>
<dbReference type="RefSeq" id="XP_037159628.1">
    <property type="nucleotide sequence ID" value="XM_037313540.1"/>
</dbReference>
<dbReference type="EMBL" id="JACCJC010000074">
    <property type="protein sequence ID" value="KAF6228813.1"/>
    <property type="molecule type" value="Genomic_DNA"/>
</dbReference>
<comment type="caution">
    <text evidence="2">The sequence shown here is derived from an EMBL/GenBank/DDBJ whole genome shotgun (WGS) entry which is preliminary data.</text>
</comment>
<organism evidence="2 3">
    <name type="scientific">Letharia columbiana</name>
    <dbReference type="NCBI Taxonomy" id="112416"/>
    <lineage>
        <taxon>Eukaryota</taxon>
        <taxon>Fungi</taxon>
        <taxon>Dikarya</taxon>
        <taxon>Ascomycota</taxon>
        <taxon>Pezizomycotina</taxon>
        <taxon>Lecanoromycetes</taxon>
        <taxon>OSLEUM clade</taxon>
        <taxon>Lecanoromycetidae</taxon>
        <taxon>Lecanorales</taxon>
        <taxon>Lecanorineae</taxon>
        <taxon>Parmeliaceae</taxon>
        <taxon>Letharia</taxon>
    </lineage>
</organism>
<protein>
    <submittedName>
        <fullName evidence="2">Uncharacterized protein</fullName>
    </submittedName>
</protein>
<dbReference type="AlphaFoldDB" id="A0A8H6FI04"/>
<evidence type="ECO:0000313" key="3">
    <source>
        <dbReference type="Proteomes" id="UP000578531"/>
    </source>
</evidence>
<gene>
    <name evidence="2" type="ORF">HO173_011661</name>
</gene>
<proteinExistence type="predicted"/>
<name>A0A8H6FI04_9LECA</name>
<dbReference type="Proteomes" id="UP000578531">
    <property type="component" value="Unassembled WGS sequence"/>
</dbReference>
<feature type="region of interest" description="Disordered" evidence="1">
    <location>
        <begin position="1"/>
        <end position="161"/>
    </location>
</feature>
<reference evidence="2 3" key="1">
    <citation type="journal article" date="2020" name="Genomics">
        <title>Complete, high-quality genomes from long-read metagenomic sequencing of two wolf lichen thalli reveals enigmatic genome architecture.</title>
        <authorList>
            <person name="McKenzie S.K."/>
            <person name="Walston R.F."/>
            <person name="Allen J.L."/>
        </authorList>
    </citation>
    <scope>NUCLEOTIDE SEQUENCE [LARGE SCALE GENOMIC DNA]</scope>
    <source>
        <strain evidence="2">WasteWater2</strain>
    </source>
</reference>